<reference evidence="3 4" key="1">
    <citation type="submission" date="2019-02" db="EMBL/GenBank/DDBJ databases">
        <title>Deep-cultivation of Planctomycetes and their phenomic and genomic characterization uncovers novel biology.</title>
        <authorList>
            <person name="Wiegand S."/>
            <person name="Jogler M."/>
            <person name="Boedeker C."/>
            <person name="Pinto D."/>
            <person name="Vollmers J."/>
            <person name="Rivas-Marin E."/>
            <person name="Kohn T."/>
            <person name="Peeters S.H."/>
            <person name="Heuer A."/>
            <person name="Rast P."/>
            <person name="Oberbeckmann S."/>
            <person name="Bunk B."/>
            <person name="Jeske O."/>
            <person name="Meyerdierks A."/>
            <person name="Storesund J.E."/>
            <person name="Kallscheuer N."/>
            <person name="Luecker S."/>
            <person name="Lage O.M."/>
            <person name="Pohl T."/>
            <person name="Merkel B.J."/>
            <person name="Hornburger P."/>
            <person name="Mueller R.-W."/>
            <person name="Bruemmer F."/>
            <person name="Labrenz M."/>
            <person name="Spormann A.M."/>
            <person name="Op den Camp H."/>
            <person name="Overmann J."/>
            <person name="Amann R."/>
            <person name="Jetten M.S.M."/>
            <person name="Mascher T."/>
            <person name="Medema M.H."/>
            <person name="Devos D.P."/>
            <person name="Kaster A.-K."/>
            <person name="Ovreas L."/>
            <person name="Rohde M."/>
            <person name="Galperin M.Y."/>
            <person name="Jogler C."/>
        </authorList>
    </citation>
    <scope>NUCLEOTIDE SEQUENCE [LARGE SCALE GENOMIC DNA]</scope>
    <source>
        <strain evidence="3 4">FF011L</strain>
    </source>
</reference>
<dbReference type="InterPro" id="IPR003010">
    <property type="entry name" value="C-N_Hydrolase"/>
</dbReference>
<dbReference type="Proteomes" id="UP000320672">
    <property type="component" value="Chromosome"/>
</dbReference>
<dbReference type="OrthoDB" id="2826359at2"/>
<dbReference type="Pfam" id="PF00795">
    <property type="entry name" value="CN_hydrolase"/>
    <property type="match status" value="1"/>
</dbReference>
<evidence type="ECO:0000313" key="3">
    <source>
        <dbReference type="EMBL" id="QDS92048.1"/>
    </source>
</evidence>
<dbReference type="KEGG" id="rml:FF011L_07840"/>
<feature type="domain" description="CN hydrolase" evidence="2">
    <location>
        <begin position="5"/>
        <end position="260"/>
    </location>
</feature>
<dbReference type="InterPro" id="IPR036526">
    <property type="entry name" value="C-N_Hydrolase_sf"/>
</dbReference>
<proteinExistence type="predicted"/>
<dbReference type="EC" id="3.5.1.77" evidence="3"/>
<name>A0A517MAY4_9BACT</name>
<dbReference type="GO" id="GO:0047417">
    <property type="term" value="F:N-carbamoyl-D-amino acid hydrolase activity"/>
    <property type="evidence" value="ECO:0007669"/>
    <property type="project" value="UniProtKB-EC"/>
</dbReference>
<protein>
    <submittedName>
        <fullName evidence="3">N-carbamoyl-D-amino acid hydrolase</fullName>
        <ecNumber evidence="3">3.5.1.77</ecNumber>
    </submittedName>
</protein>
<dbReference type="RefSeq" id="WP_145350232.1">
    <property type="nucleotide sequence ID" value="NZ_CP036262.1"/>
</dbReference>
<dbReference type="InterPro" id="IPR050345">
    <property type="entry name" value="Aliph_Amidase/BUP"/>
</dbReference>
<dbReference type="GO" id="GO:0050126">
    <property type="term" value="F:N-carbamoylputrescine amidase activity"/>
    <property type="evidence" value="ECO:0007669"/>
    <property type="project" value="TreeGrafter"/>
</dbReference>
<sequence>MTRDVSLALVQMQCSEDKQQNVCKAVERIVAAAEKGAQIICLQELFTSPYPCQEEDHRVFDWAESIPGPTTDVLGKVAAKYEVVIVASLFERRAPGLYHNTAAVLDADGSIAGIYRKMHIPDDPLYYEKFYFTPGDLGFKVIETRYAKLGVGVCWDQWFPEAARLFALGGAEILLYPTAIGWIDEEKEEFGKNQYNAWQTSMRGHAIANGLWVAAPNRVGTEGRIEFWGGSFFVAPTGEVIEQGSHSDEQTLIQTCSLDMLDLVRTHWPFLRDRRIDAYGGLLQRHLSP</sequence>
<evidence type="ECO:0000313" key="4">
    <source>
        <dbReference type="Proteomes" id="UP000320672"/>
    </source>
</evidence>
<evidence type="ECO:0000259" key="2">
    <source>
        <dbReference type="PROSITE" id="PS50263"/>
    </source>
</evidence>
<dbReference type="PROSITE" id="PS50263">
    <property type="entry name" value="CN_HYDROLASE"/>
    <property type="match status" value="1"/>
</dbReference>
<dbReference type="FunFam" id="3.60.110.10:FF:000010">
    <property type="entry name" value="Carbon-nitrogen hydrolase"/>
    <property type="match status" value="1"/>
</dbReference>
<keyword evidence="1 3" id="KW-0378">Hydrolase</keyword>
<evidence type="ECO:0000256" key="1">
    <source>
        <dbReference type="ARBA" id="ARBA00022801"/>
    </source>
</evidence>
<keyword evidence="4" id="KW-1185">Reference proteome</keyword>
<dbReference type="CDD" id="cd07573">
    <property type="entry name" value="CPA"/>
    <property type="match status" value="1"/>
</dbReference>
<gene>
    <name evidence="3" type="ORF">FF011L_07840</name>
</gene>
<dbReference type="EMBL" id="CP036262">
    <property type="protein sequence ID" value="QDS92048.1"/>
    <property type="molecule type" value="Genomic_DNA"/>
</dbReference>
<dbReference type="Gene3D" id="3.60.110.10">
    <property type="entry name" value="Carbon-nitrogen hydrolase"/>
    <property type="match status" value="1"/>
</dbReference>
<accession>A0A517MAY4</accession>
<dbReference type="AlphaFoldDB" id="A0A517MAY4"/>
<dbReference type="PANTHER" id="PTHR43674:SF2">
    <property type="entry name" value="BETA-UREIDOPROPIONASE"/>
    <property type="match status" value="1"/>
</dbReference>
<dbReference type="PANTHER" id="PTHR43674">
    <property type="entry name" value="NITRILASE C965.09-RELATED"/>
    <property type="match status" value="1"/>
</dbReference>
<dbReference type="SUPFAM" id="SSF56317">
    <property type="entry name" value="Carbon-nitrogen hydrolase"/>
    <property type="match status" value="1"/>
</dbReference>
<organism evidence="3 4">
    <name type="scientific">Roseimaritima multifibrata</name>
    <dbReference type="NCBI Taxonomy" id="1930274"/>
    <lineage>
        <taxon>Bacteria</taxon>
        <taxon>Pseudomonadati</taxon>
        <taxon>Planctomycetota</taxon>
        <taxon>Planctomycetia</taxon>
        <taxon>Pirellulales</taxon>
        <taxon>Pirellulaceae</taxon>
        <taxon>Roseimaritima</taxon>
    </lineage>
</organism>
<dbReference type="GO" id="GO:0033388">
    <property type="term" value="P:putrescine biosynthetic process from arginine"/>
    <property type="evidence" value="ECO:0007669"/>
    <property type="project" value="TreeGrafter"/>
</dbReference>